<evidence type="ECO:0000256" key="1">
    <source>
        <dbReference type="SAM" id="MobiDB-lite"/>
    </source>
</evidence>
<evidence type="ECO:0000313" key="2">
    <source>
        <dbReference type="EMBL" id="KAL0115613.1"/>
    </source>
</evidence>
<comment type="caution">
    <text evidence="2">The sequence shown here is derived from an EMBL/GenBank/DDBJ whole genome shotgun (WGS) entry which is preliminary data.</text>
</comment>
<feature type="region of interest" description="Disordered" evidence="1">
    <location>
        <begin position="39"/>
        <end position="79"/>
    </location>
</feature>
<gene>
    <name evidence="2" type="ORF">PUN28_010849</name>
</gene>
<proteinExistence type="predicted"/>
<dbReference type="EMBL" id="JADYXP020000010">
    <property type="protein sequence ID" value="KAL0115613.1"/>
    <property type="molecule type" value="Genomic_DNA"/>
</dbReference>
<keyword evidence="3" id="KW-1185">Reference proteome</keyword>
<dbReference type="Proteomes" id="UP001430953">
    <property type="component" value="Unassembled WGS sequence"/>
</dbReference>
<accession>A0AAW2FKB0</accession>
<sequence>MKEELLNRQAKRFKSVITQICFKCHSLLSRLMFRLLRSSRERGREYRGKEGQRSRVSRKKREKQRERKKERKRKKKKKK</sequence>
<dbReference type="AlphaFoldDB" id="A0AAW2FKB0"/>
<evidence type="ECO:0000313" key="3">
    <source>
        <dbReference type="Proteomes" id="UP001430953"/>
    </source>
</evidence>
<name>A0AAW2FKB0_9HYME</name>
<feature type="compositionally biased region" description="Basic residues" evidence="1">
    <location>
        <begin position="55"/>
        <end position="79"/>
    </location>
</feature>
<protein>
    <submittedName>
        <fullName evidence="2">Uncharacterized protein</fullName>
    </submittedName>
</protein>
<feature type="compositionally biased region" description="Basic and acidic residues" evidence="1">
    <location>
        <begin position="39"/>
        <end position="53"/>
    </location>
</feature>
<organism evidence="2 3">
    <name type="scientific">Cardiocondyla obscurior</name>
    <dbReference type="NCBI Taxonomy" id="286306"/>
    <lineage>
        <taxon>Eukaryota</taxon>
        <taxon>Metazoa</taxon>
        <taxon>Ecdysozoa</taxon>
        <taxon>Arthropoda</taxon>
        <taxon>Hexapoda</taxon>
        <taxon>Insecta</taxon>
        <taxon>Pterygota</taxon>
        <taxon>Neoptera</taxon>
        <taxon>Endopterygota</taxon>
        <taxon>Hymenoptera</taxon>
        <taxon>Apocrita</taxon>
        <taxon>Aculeata</taxon>
        <taxon>Formicoidea</taxon>
        <taxon>Formicidae</taxon>
        <taxon>Myrmicinae</taxon>
        <taxon>Cardiocondyla</taxon>
    </lineage>
</organism>
<reference evidence="2 3" key="1">
    <citation type="submission" date="2023-03" db="EMBL/GenBank/DDBJ databases">
        <title>High recombination rates correlate with genetic variation in Cardiocondyla obscurior ants.</title>
        <authorList>
            <person name="Errbii M."/>
        </authorList>
    </citation>
    <scope>NUCLEOTIDE SEQUENCE [LARGE SCALE GENOMIC DNA]</scope>
    <source>
        <strain evidence="2">Alpha-2009</strain>
        <tissue evidence="2">Whole body</tissue>
    </source>
</reference>